<proteinExistence type="predicted"/>
<dbReference type="EnsemblPlants" id="PGSC0003DMT400036014">
    <property type="protein sequence ID" value="PGSC0003DMT400036014"/>
    <property type="gene ID" value="PGSC0003DMG400013872"/>
</dbReference>
<evidence type="ECO:0000313" key="1">
    <source>
        <dbReference type="EnsemblPlants" id="PGSC0003DMT400036014"/>
    </source>
</evidence>
<sequence>MDQLPRSGITNLDRLPRFDITMGSIAMFRNKYGIGYHIVNTRFKGVRPVAPINAPTEKSTGEVAVEAGVEEELGVEAVEE</sequence>
<dbReference type="PaxDb" id="4113-PGSC0003DMT400036014"/>
<organism evidence="1 2">
    <name type="scientific">Solanum tuberosum</name>
    <name type="common">Potato</name>
    <dbReference type="NCBI Taxonomy" id="4113"/>
    <lineage>
        <taxon>Eukaryota</taxon>
        <taxon>Viridiplantae</taxon>
        <taxon>Streptophyta</taxon>
        <taxon>Embryophyta</taxon>
        <taxon>Tracheophyta</taxon>
        <taxon>Spermatophyta</taxon>
        <taxon>Magnoliopsida</taxon>
        <taxon>eudicotyledons</taxon>
        <taxon>Gunneridae</taxon>
        <taxon>Pentapetalae</taxon>
        <taxon>asterids</taxon>
        <taxon>lamiids</taxon>
        <taxon>Solanales</taxon>
        <taxon>Solanaceae</taxon>
        <taxon>Solanoideae</taxon>
        <taxon>Solaneae</taxon>
        <taxon>Solanum</taxon>
    </lineage>
</organism>
<dbReference type="Gramene" id="PGSC0003DMT400036014">
    <property type="protein sequence ID" value="PGSC0003DMT400036014"/>
    <property type="gene ID" value="PGSC0003DMG400013872"/>
</dbReference>
<reference evidence="2" key="1">
    <citation type="journal article" date="2011" name="Nature">
        <title>Genome sequence and analysis of the tuber crop potato.</title>
        <authorList>
            <consortium name="The Potato Genome Sequencing Consortium"/>
        </authorList>
    </citation>
    <scope>NUCLEOTIDE SEQUENCE [LARGE SCALE GENOMIC DNA]</scope>
    <source>
        <strain evidence="2">cv. DM1-3 516 R44</strain>
    </source>
</reference>
<dbReference type="Proteomes" id="UP000011115">
    <property type="component" value="Unassembled WGS sequence"/>
</dbReference>
<keyword evidence="2" id="KW-1185">Reference proteome</keyword>
<evidence type="ECO:0000313" key="2">
    <source>
        <dbReference type="Proteomes" id="UP000011115"/>
    </source>
</evidence>
<accession>M1B347</accession>
<reference evidence="1" key="2">
    <citation type="submission" date="2015-06" db="UniProtKB">
        <authorList>
            <consortium name="EnsemblPlants"/>
        </authorList>
    </citation>
    <scope>IDENTIFICATION</scope>
    <source>
        <strain evidence="1">DM1-3 516 R44</strain>
    </source>
</reference>
<dbReference type="HOGENOM" id="CLU_167878_0_0_1"/>
<dbReference type="AlphaFoldDB" id="M1B347"/>
<name>M1B347_SOLTU</name>
<dbReference type="InParanoid" id="M1B347"/>
<protein>
    <submittedName>
        <fullName evidence="1">'chromo' domain containing protein</fullName>
    </submittedName>
</protein>